<keyword evidence="2" id="KW-0234">DNA repair</keyword>
<dbReference type="GO" id="GO:0006281">
    <property type="term" value="P:DNA repair"/>
    <property type="evidence" value="ECO:0007669"/>
    <property type="project" value="UniProtKB-KW"/>
</dbReference>
<reference evidence="4" key="1">
    <citation type="journal article" date="2014" name="Front. Microbiol.">
        <title>High frequency of phylogenetically diverse reductive dehalogenase-homologous genes in deep subseafloor sedimentary metagenomes.</title>
        <authorList>
            <person name="Kawai M."/>
            <person name="Futagami T."/>
            <person name="Toyoda A."/>
            <person name="Takaki Y."/>
            <person name="Nishi S."/>
            <person name="Hori S."/>
            <person name="Arai W."/>
            <person name="Tsubouchi T."/>
            <person name="Morono Y."/>
            <person name="Uchiyama I."/>
            <person name="Ito T."/>
            <person name="Fujiyama A."/>
            <person name="Inagaki F."/>
            <person name="Takami H."/>
        </authorList>
    </citation>
    <scope>NUCLEOTIDE SEQUENCE</scope>
    <source>
        <strain evidence="4">Expedition CK06-06</strain>
    </source>
</reference>
<dbReference type="SUPFAM" id="SSF56091">
    <property type="entry name" value="DNA ligase/mRNA capping enzyme, catalytic domain"/>
    <property type="match status" value="1"/>
</dbReference>
<name>X1U7E4_9ZZZZ</name>
<comment type="caution">
    <text evidence="4">The sequence shown here is derived from an EMBL/GenBank/DDBJ whole genome shotgun (WGS) entry which is preliminary data.</text>
</comment>
<evidence type="ECO:0000259" key="3">
    <source>
        <dbReference type="SMART" id="SM00532"/>
    </source>
</evidence>
<sequence>QKKGFIFKKNPSDDIVMAKKQTNLTNLMSNDNSKKSAPKIHDPLQEKIEQLAAKIRHHRHLYYNKTPEISDAKFDTLEDELRQLASDHPVLHEIGKDSSDLFTKREHIIMMGSQDKVVSPDEFSKWAKKISPHRFLVQFKLDGISIECQYTNGVFQCAISRGDGKIGDDYTKNVVKMKGFIPIIEDNFTGATRAEILLFRDVYQSKYSDKENCRNACSGIVRRKDSKGAEDLNLMYYDAVSVDDSIQFKSEISKLKWLRDAGFR</sequence>
<organism evidence="4">
    <name type="scientific">marine sediment metagenome</name>
    <dbReference type="NCBI Taxonomy" id="412755"/>
    <lineage>
        <taxon>unclassified sequences</taxon>
        <taxon>metagenomes</taxon>
        <taxon>ecological metagenomes</taxon>
    </lineage>
</organism>
<dbReference type="Gene3D" id="1.10.287.610">
    <property type="entry name" value="Helix hairpin bin"/>
    <property type="match status" value="1"/>
</dbReference>
<dbReference type="SMART" id="SM00532">
    <property type="entry name" value="LIGANc"/>
    <property type="match status" value="1"/>
</dbReference>
<feature type="non-terminal residue" evidence="4">
    <location>
        <position position="1"/>
    </location>
</feature>
<proteinExistence type="predicted"/>
<dbReference type="GO" id="GO:0003911">
    <property type="term" value="F:DNA ligase (NAD+) activity"/>
    <property type="evidence" value="ECO:0007669"/>
    <property type="project" value="InterPro"/>
</dbReference>
<dbReference type="InterPro" id="IPR013839">
    <property type="entry name" value="DNAligase_adenylation"/>
</dbReference>
<keyword evidence="1" id="KW-0227">DNA damage</keyword>
<evidence type="ECO:0000256" key="1">
    <source>
        <dbReference type="ARBA" id="ARBA00022763"/>
    </source>
</evidence>
<dbReference type="PROSITE" id="PS01055">
    <property type="entry name" value="DNA_LIGASE_N1"/>
    <property type="match status" value="1"/>
</dbReference>
<evidence type="ECO:0000313" key="4">
    <source>
        <dbReference type="EMBL" id="GAI88249.1"/>
    </source>
</evidence>
<gene>
    <name evidence="4" type="ORF">S12H4_39635</name>
</gene>
<dbReference type="Gene3D" id="3.30.470.30">
    <property type="entry name" value="DNA ligase/mRNA capping enzyme"/>
    <property type="match status" value="1"/>
</dbReference>
<dbReference type="InterPro" id="IPR018239">
    <property type="entry name" value="DNA_ligase_AS"/>
</dbReference>
<dbReference type="AlphaFoldDB" id="X1U7E4"/>
<dbReference type="InterPro" id="IPR013840">
    <property type="entry name" value="DNAligase_N"/>
</dbReference>
<dbReference type="Pfam" id="PF01653">
    <property type="entry name" value="DNA_ligase_aden"/>
    <property type="match status" value="1"/>
</dbReference>
<dbReference type="EMBL" id="BARW01023970">
    <property type="protein sequence ID" value="GAI88249.1"/>
    <property type="molecule type" value="Genomic_DNA"/>
</dbReference>
<evidence type="ECO:0000256" key="2">
    <source>
        <dbReference type="ARBA" id="ARBA00023204"/>
    </source>
</evidence>
<feature type="non-terminal residue" evidence="4">
    <location>
        <position position="264"/>
    </location>
</feature>
<feature type="domain" description="NAD-dependent DNA ligase N-terminal" evidence="3">
    <location>
        <begin position="43"/>
        <end position="264"/>
    </location>
</feature>
<accession>X1U7E4</accession>
<protein>
    <recommendedName>
        <fullName evidence="3">NAD-dependent DNA ligase N-terminal domain-containing protein</fullName>
    </recommendedName>
</protein>